<dbReference type="PANTHER" id="PTHR24035">
    <property type="entry name" value="MULTIPLE EPIDERMAL GROWTH FACTOR-LIKE DOMAINS PROTEIN"/>
    <property type="match status" value="1"/>
</dbReference>
<organism evidence="3 4">
    <name type="scientific">Dreissena polymorpha</name>
    <name type="common">Zebra mussel</name>
    <name type="synonym">Mytilus polymorpha</name>
    <dbReference type="NCBI Taxonomy" id="45954"/>
    <lineage>
        <taxon>Eukaryota</taxon>
        <taxon>Metazoa</taxon>
        <taxon>Spiralia</taxon>
        <taxon>Lophotrochozoa</taxon>
        <taxon>Mollusca</taxon>
        <taxon>Bivalvia</taxon>
        <taxon>Autobranchia</taxon>
        <taxon>Heteroconchia</taxon>
        <taxon>Euheterodonta</taxon>
        <taxon>Imparidentia</taxon>
        <taxon>Neoheterodontei</taxon>
        <taxon>Myida</taxon>
        <taxon>Dreissenoidea</taxon>
        <taxon>Dreissenidae</taxon>
        <taxon>Dreissena</taxon>
    </lineage>
</organism>
<dbReference type="PANTHER" id="PTHR24035:SF109">
    <property type="entry name" value="PROTEIN DRAPER"/>
    <property type="match status" value="1"/>
</dbReference>
<dbReference type="PROSITE" id="PS00022">
    <property type="entry name" value="EGF_1"/>
    <property type="match status" value="1"/>
</dbReference>
<feature type="domain" description="EGF-like" evidence="1">
    <location>
        <begin position="67"/>
        <end position="78"/>
    </location>
</feature>
<comment type="caution">
    <text evidence="3">The sequence shown here is derived from an EMBL/GenBank/DDBJ whole genome shotgun (WGS) entry which is preliminary data.</text>
</comment>
<dbReference type="Pfam" id="PF00053">
    <property type="entry name" value="EGF_laminin"/>
    <property type="match status" value="1"/>
</dbReference>
<dbReference type="PROSITE" id="PS01248">
    <property type="entry name" value="EGF_LAM_1"/>
    <property type="match status" value="1"/>
</dbReference>
<dbReference type="Proteomes" id="UP000828390">
    <property type="component" value="Unassembled WGS sequence"/>
</dbReference>
<keyword evidence="4" id="KW-1185">Reference proteome</keyword>
<gene>
    <name evidence="3" type="ORF">DPMN_152629</name>
</gene>
<dbReference type="InterPro" id="IPR000742">
    <property type="entry name" value="EGF"/>
</dbReference>
<proteinExistence type="predicted"/>
<evidence type="ECO:0000259" key="1">
    <source>
        <dbReference type="PROSITE" id="PS00022"/>
    </source>
</evidence>
<dbReference type="InterPro" id="IPR002049">
    <property type="entry name" value="LE_dom"/>
</dbReference>
<dbReference type="EMBL" id="JAIWYP010000007">
    <property type="protein sequence ID" value="KAH3799025.1"/>
    <property type="molecule type" value="Genomic_DNA"/>
</dbReference>
<sequence>MVHYVTSLVPQDVVEDHVIQLMGYVVVLEIYRSKFDICSRRRYVELCQQSCSQGCSGGPCNKTDGTCSCLSNFTGAKCHICEPGRFGTLCEQTCSLGCSGESCNNTDGTCSCLGNFTGANATVVHNEGMMHYANSLIPQDVFWDHVIQLNEDVVVLET</sequence>
<reference evidence="3" key="1">
    <citation type="journal article" date="2019" name="bioRxiv">
        <title>The Genome of the Zebra Mussel, Dreissena polymorpha: A Resource for Invasive Species Research.</title>
        <authorList>
            <person name="McCartney M.A."/>
            <person name="Auch B."/>
            <person name="Kono T."/>
            <person name="Mallez S."/>
            <person name="Zhang Y."/>
            <person name="Obille A."/>
            <person name="Becker A."/>
            <person name="Abrahante J.E."/>
            <person name="Garbe J."/>
            <person name="Badalamenti J.P."/>
            <person name="Herman A."/>
            <person name="Mangelson H."/>
            <person name="Liachko I."/>
            <person name="Sullivan S."/>
            <person name="Sone E.D."/>
            <person name="Koren S."/>
            <person name="Silverstein K.A.T."/>
            <person name="Beckman K.B."/>
            <person name="Gohl D.M."/>
        </authorList>
    </citation>
    <scope>NUCLEOTIDE SEQUENCE</scope>
    <source>
        <strain evidence="3">Duluth1</strain>
        <tissue evidence="3">Whole animal</tissue>
    </source>
</reference>
<accession>A0A9D4J5C2</accession>
<protein>
    <submittedName>
        <fullName evidence="3">Uncharacterized protein</fullName>
    </submittedName>
</protein>
<reference evidence="3" key="2">
    <citation type="submission" date="2020-11" db="EMBL/GenBank/DDBJ databases">
        <authorList>
            <person name="McCartney M.A."/>
            <person name="Auch B."/>
            <person name="Kono T."/>
            <person name="Mallez S."/>
            <person name="Becker A."/>
            <person name="Gohl D.M."/>
            <person name="Silverstein K.A.T."/>
            <person name="Koren S."/>
            <person name="Bechman K.B."/>
            <person name="Herman A."/>
            <person name="Abrahante J.E."/>
            <person name="Garbe J."/>
        </authorList>
    </citation>
    <scope>NUCLEOTIDE SEQUENCE</scope>
    <source>
        <strain evidence="3">Duluth1</strain>
        <tissue evidence="3">Whole animal</tissue>
    </source>
</reference>
<dbReference type="CDD" id="cd00055">
    <property type="entry name" value="EGF_Lam"/>
    <property type="match status" value="1"/>
</dbReference>
<feature type="domain" description="Laminin EGF-like" evidence="2">
    <location>
        <begin position="67"/>
        <end position="98"/>
    </location>
</feature>
<evidence type="ECO:0000259" key="2">
    <source>
        <dbReference type="PROSITE" id="PS01248"/>
    </source>
</evidence>
<name>A0A9D4J5C2_DREPO</name>
<dbReference type="AlphaFoldDB" id="A0A9D4J5C2"/>
<dbReference type="Gene3D" id="2.170.300.10">
    <property type="entry name" value="Tie2 ligand-binding domain superfamily"/>
    <property type="match status" value="1"/>
</dbReference>
<evidence type="ECO:0000313" key="3">
    <source>
        <dbReference type="EMBL" id="KAH3799025.1"/>
    </source>
</evidence>
<evidence type="ECO:0000313" key="4">
    <source>
        <dbReference type="Proteomes" id="UP000828390"/>
    </source>
</evidence>
<dbReference type="InterPro" id="IPR052108">
    <property type="entry name" value="MEGF/SIB"/>
</dbReference>